<dbReference type="PROSITE" id="PS00571">
    <property type="entry name" value="AMIDASES"/>
    <property type="match status" value="1"/>
</dbReference>
<accession>A0ABP8WAB6</accession>
<organism evidence="2 3">
    <name type="scientific">Frondihabitans cladoniiphilus</name>
    <dbReference type="NCBI Taxonomy" id="715785"/>
    <lineage>
        <taxon>Bacteria</taxon>
        <taxon>Bacillati</taxon>
        <taxon>Actinomycetota</taxon>
        <taxon>Actinomycetes</taxon>
        <taxon>Micrococcales</taxon>
        <taxon>Microbacteriaceae</taxon>
        <taxon>Frondihabitans</taxon>
    </lineage>
</organism>
<dbReference type="Gene3D" id="3.10.450.50">
    <property type="match status" value="1"/>
</dbReference>
<keyword evidence="3" id="KW-1185">Reference proteome</keyword>
<sequence>MSDAAASEGTEPTVPTSVVGDLPDGLIEAFDAYEAALAANDQEALAAAFEEGPDSLRADAAGLLVGHEAITAFRGRRSQAPVRTIVECHVRVLSPTAVVVVSVNAPAAGGRGILTQLWNRGADGVWRIGAAQVQAPAPVFDTRIWRVVGAPLVLSPAGSTAAGSTAGGAGELAGETVAVKDLFAVAGFAVGGGVPAYLAEAPVAEFHSPAVQALLDAGADLLGIAQTDEFAFSIAGRNSAYGTPPNGAVPGAISGGSSSGPASAVALGHATIGLGTDTGGSIRVPASYQGLWGLRTTHGIVRRTDLLPLAPTFDTVGWLTRDAGLLARAAAATLGGAAGHSPSATRPAQRDVDPVFVVDPRLVASVAPDVREAFASTLAELFPADAGSVDSGPDGAAPADVALGDIAHLFELFRIVQAAEAWRTHGDWISAHPTALAPDVMARFRFGASVTPTQEGDARAEIAVQREHLDRVLDDRILLLPSASSAAPPLTATAAEIDVVRSGTLGLTSVAGIGGYPAVSAPVMQVPGGPVGLCLVGPRGSDLALVEIAASLAARLGR</sequence>
<feature type="domain" description="Amidase" evidence="1">
    <location>
        <begin position="169"/>
        <end position="545"/>
    </location>
</feature>
<gene>
    <name evidence="2" type="ORF">GCM10025780_34610</name>
</gene>
<dbReference type="PANTHER" id="PTHR46310:SF7">
    <property type="entry name" value="AMIDASE 1"/>
    <property type="match status" value="1"/>
</dbReference>
<dbReference type="SUPFAM" id="SSF54427">
    <property type="entry name" value="NTF2-like"/>
    <property type="match status" value="1"/>
</dbReference>
<evidence type="ECO:0000313" key="3">
    <source>
        <dbReference type="Proteomes" id="UP001501295"/>
    </source>
</evidence>
<dbReference type="InterPro" id="IPR032710">
    <property type="entry name" value="NTF2-like_dom_sf"/>
</dbReference>
<dbReference type="InterPro" id="IPR024507">
    <property type="entry name" value="AtzH-like"/>
</dbReference>
<dbReference type="InterPro" id="IPR020556">
    <property type="entry name" value="Amidase_CS"/>
</dbReference>
<reference evidence="3" key="1">
    <citation type="journal article" date="2019" name="Int. J. Syst. Evol. Microbiol.">
        <title>The Global Catalogue of Microorganisms (GCM) 10K type strain sequencing project: providing services to taxonomists for standard genome sequencing and annotation.</title>
        <authorList>
            <consortium name="The Broad Institute Genomics Platform"/>
            <consortium name="The Broad Institute Genome Sequencing Center for Infectious Disease"/>
            <person name="Wu L."/>
            <person name="Ma J."/>
        </authorList>
    </citation>
    <scope>NUCLEOTIDE SEQUENCE [LARGE SCALE GENOMIC DNA]</scope>
    <source>
        <strain evidence="3">JCM 18956</strain>
    </source>
</reference>
<dbReference type="Proteomes" id="UP001501295">
    <property type="component" value="Unassembled WGS sequence"/>
</dbReference>
<name>A0ABP8WAB6_9MICO</name>
<dbReference type="InterPro" id="IPR036928">
    <property type="entry name" value="AS_sf"/>
</dbReference>
<protein>
    <recommendedName>
        <fullName evidence="1">Amidase domain-containing protein</fullName>
    </recommendedName>
</protein>
<dbReference type="Gene3D" id="3.90.1300.10">
    <property type="entry name" value="Amidase signature (AS) domain"/>
    <property type="match status" value="1"/>
</dbReference>
<dbReference type="RefSeq" id="WP_345377196.1">
    <property type="nucleotide sequence ID" value="NZ_BAABLM010000011.1"/>
</dbReference>
<dbReference type="Pfam" id="PF01425">
    <property type="entry name" value="Amidase"/>
    <property type="match status" value="1"/>
</dbReference>
<proteinExistence type="predicted"/>
<evidence type="ECO:0000259" key="1">
    <source>
        <dbReference type="Pfam" id="PF01425"/>
    </source>
</evidence>
<dbReference type="InterPro" id="IPR023631">
    <property type="entry name" value="Amidase_dom"/>
</dbReference>
<dbReference type="PANTHER" id="PTHR46310">
    <property type="entry name" value="AMIDASE 1"/>
    <property type="match status" value="1"/>
</dbReference>
<evidence type="ECO:0000313" key="2">
    <source>
        <dbReference type="EMBL" id="GAA4685322.1"/>
    </source>
</evidence>
<dbReference type="EMBL" id="BAABLM010000011">
    <property type="protein sequence ID" value="GAA4685322.1"/>
    <property type="molecule type" value="Genomic_DNA"/>
</dbReference>
<comment type="caution">
    <text evidence="2">The sequence shown here is derived from an EMBL/GenBank/DDBJ whole genome shotgun (WGS) entry which is preliminary data.</text>
</comment>
<dbReference type="SUPFAM" id="SSF75304">
    <property type="entry name" value="Amidase signature (AS) enzymes"/>
    <property type="match status" value="1"/>
</dbReference>
<dbReference type="Pfam" id="PF11533">
    <property type="entry name" value="AtzH-like"/>
    <property type="match status" value="1"/>
</dbReference>